<dbReference type="InterPro" id="IPR006016">
    <property type="entry name" value="UspA"/>
</dbReference>
<dbReference type="RefSeq" id="WP_380032770.1">
    <property type="nucleotide sequence ID" value="NZ_JBHSHB010000008.1"/>
</dbReference>
<evidence type="ECO:0000259" key="1">
    <source>
        <dbReference type="Pfam" id="PF00582"/>
    </source>
</evidence>
<name>A0ABV9L8F4_9FLAO</name>
<feature type="domain" description="UspA" evidence="1">
    <location>
        <begin position="1"/>
        <end position="120"/>
    </location>
</feature>
<dbReference type="Gene3D" id="3.40.50.620">
    <property type="entry name" value="HUPs"/>
    <property type="match status" value="1"/>
</dbReference>
<accession>A0ABV9L8F4</accession>
<dbReference type="Pfam" id="PF00582">
    <property type="entry name" value="Usp"/>
    <property type="match status" value="1"/>
</dbReference>
<dbReference type="InterPro" id="IPR014729">
    <property type="entry name" value="Rossmann-like_a/b/a_fold"/>
</dbReference>
<comment type="caution">
    <text evidence="2">The sequence shown here is derived from an EMBL/GenBank/DDBJ whole genome shotgun (WGS) entry which is preliminary data.</text>
</comment>
<dbReference type="EMBL" id="JBHSHB010000008">
    <property type="protein sequence ID" value="MFC4689941.1"/>
    <property type="molecule type" value="Genomic_DNA"/>
</dbReference>
<proteinExistence type="predicted"/>
<evidence type="ECO:0000313" key="2">
    <source>
        <dbReference type="EMBL" id="MFC4689941.1"/>
    </source>
</evidence>
<dbReference type="Proteomes" id="UP001595878">
    <property type="component" value="Unassembled WGS sequence"/>
</dbReference>
<gene>
    <name evidence="2" type="ORF">ACFO5T_05825</name>
</gene>
<sequence>MKRILIPVDSSYNSSNAIDFAIKFFKREACEFYFLNTYSYDVRGMDALSLLQSDDDWFELPKLESQKILGFLVKKYTKDNKNEMHSYTAISECADLVDGIQKSIEELKIDFLLFSGKKKDETSSDRYSRNTELIIKGIRECPVIIVPENAHLKKNQEFVLASSFEVGLPIKELKNWGKLLRLVKGKGRIIAFNKSSDMTSVQKINLSQTLMRLYNISGSVLPIHYLNSEEEIKQFTQRHSDCIISIADKKPDIWRKLGIKNSEIVNLGPLHYTPLIALHS</sequence>
<organism evidence="2 3">
    <name type="scientific">Dokdonia genika</name>
    <dbReference type="NCBI Taxonomy" id="308113"/>
    <lineage>
        <taxon>Bacteria</taxon>
        <taxon>Pseudomonadati</taxon>
        <taxon>Bacteroidota</taxon>
        <taxon>Flavobacteriia</taxon>
        <taxon>Flavobacteriales</taxon>
        <taxon>Flavobacteriaceae</taxon>
        <taxon>Dokdonia</taxon>
    </lineage>
</organism>
<protein>
    <submittedName>
        <fullName evidence="2">Universal stress protein</fullName>
    </submittedName>
</protein>
<evidence type="ECO:0000313" key="3">
    <source>
        <dbReference type="Proteomes" id="UP001595878"/>
    </source>
</evidence>
<dbReference type="SUPFAM" id="SSF52402">
    <property type="entry name" value="Adenine nucleotide alpha hydrolases-like"/>
    <property type="match status" value="1"/>
</dbReference>
<reference evidence="3" key="1">
    <citation type="journal article" date="2019" name="Int. J. Syst. Evol. Microbiol.">
        <title>The Global Catalogue of Microorganisms (GCM) 10K type strain sequencing project: providing services to taxonomists for standard genome sequencing and annotation.</title>
        <authorList>
            <consortium name="The Broad Institute Genomics Platform"/>
            <consortium name="The Broad Institute Genome Sequencing Center for Infectious Disease"/>
            <person name="Wu L."/>
            <person name="Ma J."/>
        </authorList>
    </citation>
    <scope>NUCLEOTIDE SEQUENCE [LARGE SCALE GENOMIC DNA]</scope>
    <source>
        <strain evidence="3">CGMCC 4.7427</strain>
    </source>
</reference>
<keyword evidence="3" id="KW-1185">Reference proteome</keyword>